<keyword evidence="1" id="KW-0812">Transmembrane</keyword>
<evidence type="ECO:0000313" key="2">
    <source>
        <dbReference type="EMBL" id="CAK9309795.1"/>
    </source>
</evidence>
<keyword evidence="1" id="KW-0472">Membrane</keyword>
<proteinExistence type="predicted"/>
<keyword evidence="1" id="KW-1133">Transmembrane helix</keyword>
<dbReference type="Proteomes" id="UP001642487">
    <property type="component" value="Chromosome 1"/>
</dbReference>
<accession>A0ABP0XNR5</accession>
<evidence type="ECO:0000313" key="3">
    <source>
        <dbReference type="Proteomes" id="UP001642487"/>
    </source>
</evidence>
<dbReference type="EMBL" id="OZ021735">
    <property type="protein sequence ID" value="CAK9309795.1"/>
    <property type="molecule type" value="Genomic_DNA"/>
</dbReference>
<organism evidence="2 3">
    <name type="scientific">Citrullus colocynthis</name>
    <name type="common">colocynth</name>
    <dbReference type="NCBI Taxonomy" id="252529"/>
    <lineage>
        <taxon>Eukaryota</taxon>
        <taxon>Viridiplantae</taxon>
        <taxon>Streptophyta</taxon>
        <taxon>Embryophyta</taxon>
        <taxon>Tracheophyta</taxon>
        <taxon>Spermatophyta</taxon>
        <taxon>Magnoliopsida</taxon>
        <taxon>eudicotyledons</taxon>
        <taxon>Gunneridae</taxon>
        <taxon>Pentapetalae</taxon>
        <taxon>rosids</taxon>
        <taxon>fabids</taxon>
        <taxon>Cucurbitales</taxon>
        <taxon>Cucurbitaceae</taxon>
        <taxon>Benincaseae</taxon>
        <taxon>Citrullus</taxon>
    </lineage>
</organism>
<keyword evidence="3" id="KW-1185">Reference proteome</keyword>
<evidence type="ECO:0000256" key="1">
    <source>
        <dbReference type="SAM" id="Phobius"/>
    </source>
</evidence>
<feature type="transmembrane region" description="Helical" evidence="1">
    <location>
        <begin position="41"/>
        <end position="72"/>
    </location>
</feature>
<gene>
    <name evidence="2" type="ORF">CITCOLO1_LOCUS1394</name>
</gene>
<protein>
    <submittedName>
        <fullName evidence="2">Uncharacterized protein</fullName>
    </submittedName>
</protein>
<name>A0ABP0XNR5_9ROSI</name>
<reference evidence="2 3" key="1">
    <citation type="submission" date="2024-03" db="EMBL/GenBank/DDBJ databases">
        <authorList>
            <person name="Gkanogiannis A."/>
            <person name="Becerra Lopez-Lavalle L."/>
        </authorList>
    </citation>
    <scope>NUCLEOTIDE SEQUENCE [LARGE SCALE GENOMIC DNA]</scope>
</reference>
<sequence>MEINHSPSEQRENRKGISLSAFRVLSFWSHLTSPQSTAAPILLPSIVIVAPTMTAYFTGYVFLLVVALCSLLRSSHSSAQIQPFVCHRDCIFVLFVRLLVIVCARCSDPTVCPPSCSDPVMTIDLSVNILSAGGGATNYARCGEAKRFMLLLAYSVAYV</sequence>